<dbReference type="InterPro" id="IPR009060">
    <property type="entry name" value="UBA-like_sf"/>
</dbReference>
<keyword evidence="1" id="KW-0175">Coiled coil</keyword>
<gene>
    <name evidence="5" type="primary">SPCC1494.01_2</name>
    <name evidence="5" type="ORF">LOC62_02G001801</name>
</gene>
<dbReference type="SUPFAM" id="SSF51197">
    <property type="entry name" value="Clavaminate synthase-like"/>
    <property type="match status" value="1"/>
</dbReference>
<evidence type="ECO:0000259" key="4">
    <source>
        <dbReference type="PROSITE" id="PS51471"/>
    </source>
</evidence>
<dbReference type="Proteomes" id="UP000827549">
    <property type="component" value="Chromosome 2"/>
</dbReference>
<evidence type="ECO:0000313" key="6">
    <source>
        <dbReference type="Proteomes" id="UP000827549"/>
    </source>
</evidence>
<feature type="domain" description="Fe2OG dioxygenase" evidence="4">
    <location>
        <begin position="704"/>
        <end position="821"/>
    </location>
</feature>
<name>A0AAF1BFM4_9TREE</name>
<dbReference type="FunFam" id="2.60.120.330:FF:000035">
    <property type="entry name" value="Probable fatty alcohol oxidase"/>
    <property type="match status" value="1"/>
</dbReference>
<feature type="compositionally biased region" description="Acidic residues" evidence="2">
    <location>
        <begin position="89"/>
        <end position="99"/>
    </location>
</feature>
<dbReference type="EMBL" id="CP086715">
    <property type="protein sequence ID" value="WOO78251.1"/>
    <property type="molecule type" value="Genomic_DNA"/>
</dbReference>
<feature type="coiled-coil region" evidence="1">
    <location>
        <begin position="291"/>
        <end position="318"/>
    </location>
</feature>
<dbReference type="GO" id="GO:0043130">
    <property type="term" value="F:ubiquitin binding"/>
    <property type="evidence" value="ECO:0007669"/>
    <property type="project" value="InterPro"/>
</dbReference>
<dbReference type="PROSITE" id="PS51140">
    <property type="entry name" value="CUE"/>
    <property type="match status" value="2"/>
</dbReference>
<dbReference type="CDD" id="cd14279">
    <property type="entry name" value="CUE"/>
    <property type="match status" value="2"/>
</dbReference>
<sequence length="884" mass="95661">MSLPDINGHSIQVLPKDAPKDFAALLSSPPRPAMTLRQQPPSPKLPSGVETEVTDYVTAKHFDSAYNDDGGVLTKPGGKGKGKALIDTPIDDTPDEYEPVEYARLPDDDSDEEELHDRLPAHSPTSPVLLTPASPSVNGSSGGAFIQPRQQQLHVKTTSATLSDLATMFPETPVTAIEDVLRRVGESHREEAVDALIKLERERQGSSSTAKSPFDDPDKSNAASSSSRANARQPASPTSPTPSSPSSPSSPRVRFHESTQPTSPGGITAASYNSAAKGIRILAGKFPDMDRAALATVLASYDNNVEEAEKAIREEKMVDATRPRISEDGASQNAAVYLAMNPPGPQEDGLAVLSSFFPNIKVSWLEGVLDSTYGNVPAAAQLVSVYEEERLRGSLPRHGQNGKNVSAYLANREKKDKKEGSKWKLWKKDDKAAKRASVPPPFTSRNDSDKGKYAPLGGAPSPSQASPPQAPPIPPNPEVRAQAIENLSAMFPDASSDSIGVVLDSVNGRVDQALEILLRNQTEEEQRQGTYGSSVYLFDNVSSRVMSIPTISLHDFEARRQVILAELMSAATDVGFFTLSNHGISQQDIAAAFELSRAFFALDDEVKAKTALNGKNAGWEKNTQVRPSTGTADQKESMQLQFARMEGLWPADEDVDGFQARATKFMHQVQELSVRVMECFAEGLGLSLDTFTVGTVDTEGAGDPQNVLRLLHYHSVEGKSFGPNFWRAGAHADFDILTMLFQRDGEGGLEVCPGRVVVDDYGMGAAWLPVEARSDRIVCNIGDQLMRWSDDRLKSTYHRVRLPVGDEPRGDRYSIAFFNQARGGVIIQGPGKKYPAITGAQFIADALARNRMQSAAVAERARLVDAEQVATEVHFVPAHLKAAA</sequence>
<dbReference type="PANTHER" id="PTHR47990">
    <property type="entry name" value="2-OXOGLUTARATE (2OG) AND FE(II)-DEPENDENT OXYGENASE SUPERFAMILY PROTEIN-RELATED"/>
    <property type="match status" value="1"/>
</dbReference>
<organism evidence="5 6">
    <name type="scientific">Vanrija pseudolonga</name>
    <dbReference type="NCBI Taxonomy" id="143232"/>
    <lineage>
        <taxon>Eukaryota</taxon>
        <taxon>Fungi</taxon>
        <taxon>Dikarya</taxon>
        <taxon>Basidiomycota</taxon>
        <taxon>Agaricomycotina</taxon>
        <taxon>Tremellomycetes</taxon>
        <taxon>Trichosporonales</taxon>
        <taxon>Trichosporonaceae</taxon>
        <taxon>Vanrija</taxon>
    </lineage>
</organism>
<dbReference type="Gene3D" id="2.60.120.330">
    <property type="entry name" value="B-lactam Antibiotic, Isopenicillin N Synthase, Chain"/>
    <property type="match status" value="1"/>
</dbReference>
<evidence type="ECO:0000259" key="3">
    <source>
        <dbReference type="PROSITE" id="PS51140"/>
    </source>
</evidence>
<dbReference type="PROSITE" id="PS51471">
    <property type="entry name" value="FE2OG_OXY"/>
    <property type="match status" value="1"/>
</dbReference>
<dbReference type="Pfam" id="PF03171">
    <property type="entry name" value="2OG-FeII_Oxy"/>
    <property type="match status" value="1"/>
</dbReference>
<dbReference type="SUPFAM" id="SSF46934">
    <property type="entry name" value="UBA-like"/>
    <property type="match status" value="1"/>
</dbReference>
<keyword evidence="6" id="KW-1185">Reference proteome</keyword>
<dbReference type="InterPro" id="IPR026992">
    <property type="entry name" value="DIOX_N"/>
</dbReference>
<dbReference type="RefSeq" id="XP_062624283.1">
    <property type="nucleotide sequence ID" value="XM_062768299.1"/>
</dbReference>
<dbReference type="InterPro" id="IPR027443">
    <property type="entry name" value="IPNS-like_sf"/>
</dbReference>
<dbReference type="GeneID" id="87805055"/>
<feature type="region of interest" description="Disordered" evidence="2">
    <location>
        <begin position="394"/>
        <end position="478"/>
    </location>
</feature>
<feature type="region of interest" description="Disordered" evidence="2">
    <location>
        <begin position="27"/>
        <end position="49"/>
    </location>
</feature>
<feature type="compositionally biased region" description="Polar residues" evidence="2">
    <location>
        <begin position="123"/>
        <end position="139"/>
    </location>
</feature>
<dbReference type="InterPro" id="IPR005123">
    <property type="entry name" value="Oxoglu/Fe-dep_dioxygenase_dom"/>
</dbReference>
<accession>A0AAF1BFM4</accession>
<evidence type="ECO:0000256" key="1">
    <source>
        <dbReference type="SAM" id="Coils"/>
    </source>
</evidence>
<feature type="region of interest" description="Disordered" evidence="2">
    <location>
        <begin position="64"/>
        <end position="151"/>
    </location>
</feature>
<feature type="domain" description="CUE" evidence="3">
    <location>
        <begin position="157"/>
        <end position="202"/>
    </location>
</feature>
<evidence type="ECO:0000256" key="2">
    <source>
        <dbReference type="SAM" id="MobiDB-lite"/>
    </source>
</evidence>
<feature type="compositionally biased region" description="Basic and acidic residues" evidence="2">
    <location>
        <begin position="411"/>
        <end position="433"/>
    </location>
</feature>
<dbReference type="Gene3D" id="1.10.8.10">
    <property type="entry name" value="DNA helicase RuvA subunit, C-terminal domain"/>
    <property type="match status" value="2"/>
</dbReference>
<feature type="domain" description="CUE" evidence="3">
    <location>
        <begin position="479"/>
        <end position="522"/>
    </location>
</feature>
<feature type="region of interest" description="Disordered" evidence="2">
    <location>
        <begin position="198"/>
        <end position="269"/>
    </location>
</feature>
<feature type="compositionally biased region" description="Low complexity" evidence="2">
    <location>
        <begin position="220"/>
        <end position="236"/>
    </location>
</feature>
<reference evidence="5" key="1">
    <citation type="submission" date="2023-10" db="EMBL/GenBank/DDBJ databases">
        <authorList>
            <person name="Noh H."/>
        </authorList>
    </citation>
    <scope>NUCLEOTIDE SEQUENCE</scope>
    <source>
        <strain evidence="5">DUCC4014</strain>
    </source>
</reference>
<dbReference type="SMART" id="SM00546">
    <property type="entry name" value="CUE"/>
    <property type="match status" value="3"/>
</dbReference>
<dbReference type="InterPro" id="IPR003892">
    <property type="entry name" value="CUE"/>
</dbReference>
<dbReference type="AlphaFoldDB" id="A0AAF1BFM4"/>
<evidence type="ECO:0000313" key="5">
    <source>
        <dbReference type="EMBL" id="WOO78251.1"/>
    </source>
</evidence>
<feature type="compositionally biased region" description="Pro residues" evidence="2">
    <location>
        <begin position="468"/>
        <end position="477"/>
    </location>
</feature>
<dbReference type="InterPro" id="IPR050231">
    <property type="entry name" value="Iron_ascorbate_oxido_reductase"/>
</dbReference>
<protein>
    <submittedName>
        <fullName evidence="5">UPF0676 protein</fullName>
    </submittedName>
</protein>
<feature type="compositionally biased region" description="Polar residues" evidence="2">
    <location>
        <begin position="258"/>
        <end position="269"/>
    </location>
</feature>
<dbReference type="Pfam" id="PF14226">
    <property type="entry name" value="DIOX_N"/>
    <property type="match status" value="1"/>
</dbReference>
<proteinExistence type="predicted"/>
<dbReference type="InterPro" id="IPR044861">
    <property type="entry name" value="IPNS-like_FE2OG_OXY"/>
</dbReference>